<evidence type="ECO:0000256" key="3">
    <source>
        <dbReference type="ARBA" id="ARBA00022603"/>
    </source>
</evidence>
<dbReference type="InterPro" id="IPR038333">
    <property type="entry name" value="T1MK-like_N_sf"/>
</dbReference>
<name>A0A401J212_SPHXE</name>
<evidence type="ECO:0000256" key="7">
    <source>
        <dbReference type="ARBA" id="ARBA00047942"/>
    </source>
</evidence>
<keyword evidence="6" id="KW-0680">Restriction system</keyword>
<dbReference type="EC" id="2.1.1.72" evidence="2"/>
<dbReference type="InterPro" id="IPR022749">
    <property type="entry name" value="D12N6_MeTrfase_N"/>
</dbReference>
<dbReference type="Pfam" id="PF12161">
    <property type="entry name" value="HsdM_N"/>
    <property type="match status" value="1"/>
</dbReference>
<evidence type="ECO:0000313" key="11">
    <source>
        <dbReference type="Proteomes" id="UP000290975"/>
    </source>
</evidence>
<keyword evidence="3" id="KW-0489">Methyltransferase</keyword>
<dbReference type="SUPFAM" id="SSF53335">
    <property type="entry name" value="S-adenosyl-L-methionine-dependent methyltransferases"/>
    <property type="match status" value="1"/>
</dbReference>
<gene>
    <name evidence="10" type="ORF">MBESOW_P1913</name>
</gene>
<keyword evidence="4" id="KW-0808">Transferase</keyword>
<comment type="similarity">
    <text evidence="1">Belongs to the N(4)/N(6)-methyltransferase family.</text>
</comment>
<dbReference type="GO" id="GO:0032259">
    <property type="term" value="P:methylation"/>
    <property type="evidence" value="ECO:0007669"/>
    <property type="project" value="UniProtKB-KW"/>
</dbReference>
<feature type="domain" description="DNA methylase adenine-specific" evidence="8">
    <location>
        <begin position="197"/>
        <end position="529"/>
    </location>
</feature>
<keyword evidence="11" id="KW-1185">Reference proteome</keyword>
<dbReference type="GO" id="GO:0009007">
    <property type="term" value="F:site-specific DNA-methyltransferase (adenine-specific) activity"/>
    <property type="evidence" value="ECO:0007669"/>
    <property type="project" value="UniProtKB-EC"/>
</dbReference>
<reference evidence="10 11" key="1">
    <citation type="submission" date="2014-12" db="EMBL/GenBank/DDBJ databases">
        <title>Whole genome sequencing of Sphingobium xenophagum OW59.</title>
        <authorList>
            <person name="Ohta Y."/>
            <person name="Nishi S."/>
            <person name="Hatada Y."/>
        </authorList>
    </citation>
    <scope>NUCLEOTIDE SEQUENCE [LARGE SCALE GENOMIC DNA]</scope>
    <source>
        <strain evidence="10 11">OW59</strain>
    </source>
</reference>
<accession>A0A401J212</accession>
<evidence type="ECO:0000259" key="8">
    <source>
        <dbReference type="Pfam" id="PF02384"/>
    </source>
</evidence>
<proteinExistence type="inferred from homology"/>
<dbReference type="EMBL" id="BBQY01000004">
    <property type="protein sequence ID" value="GBH30658.1"/>
    <property type="molecule type" value="Genomic_DNA"/>
</dbReference>
<evidence type="ECO:0000259" key="9">
    <source>
        <dbReference type="Pfam" id="PF12161"/>
    </source>
</evidence>
<evidence type="ECO:0000313" key="10">
    <source>
        <dbReference type="EMBL" id="GBH30658.1"/>
    </source>
</evidence>
<feature type="domain" description="N6 adenine-specific DNA methyltransferase N-terminal" evidence="9">
    <location>
        <begin position="53"/>
        <end position="188"/>
    </location>
</feature>
<dbReference type="PRINTS" id="PR00507">
    <property type="entry name" value="N12N6MTFRASE"/>
</dbReference>
<organism evidence="10 11">
    <name type="scientific">Sphingobium xenophagum</name>
    <dbReference type="NCBI Taxonomy" id="121428"/>
    <lineage>
        <taxon>Bacteria</taxon>
        <taxon>Pseudomonadati</taxon>
        <taxon>Pseudomonadota</taxon>
        <taxon>Alphaproteobacteria</taxon>
        <taxon>Sphingomonadales</taxon>
        <taxon>Sphingomonadaceae</taxon>
        <taxon>Sphingobium</taxon>
    </lineage>
</organism>
<dbReference type="GO" id="GO:0008170">
    <property type="term" value="F:N-methyltransferase activity"/>
    <property type="evidence" value="ECO:0007669"/>
    <property type="project" value="InterPro"/>
</dbReference>
<dbReference type="InterPro" id="IPR003356">
    <property type="entry name" value="DNA_methylase_A-5"/>
</dbReference>
<dbReference type="InterPro" id="IPR051537">
    <property type="entry name" value="DNA_Adenine_Mtase"/>
</dbReference>
<evidence type="ECO:0000256" key="6">
    <source>
        <dbReference type="ARBA" id="ARBA00022747"/>
    </source>
</evidence>
<evidence type="ECO:0000256" key="1">
    <source>
        <dbReference type="ARBA" id="ARBA00006594"/>
    </source>
</evidence>
<protein>
    <recommendedName>
        <fullName evidence="2">site-specific DNA-methyltransferase (adenine-specific)</fullName>
        <ecNumber evidence="2">2.1.1.72</ecNumber>
    </recommendedName>
</protein>
<dbReference type="Proteomes" id="UP000290975">
    <property type="component" value="Unassembled WGS sequence"/>
</dbReference>
<comment type="catalytic activity">
    <reaction evidence="7">
        <text>a 2'-deoxyadenosine in DNA + S-adenosyl-L-methionine = an N(6)-methyl-2'-deoxyadenosine in DNA + S-adenosyl-L-homocysteine + H(+)</text>
        <dbReference type="Rhea" id="RHEA:15197"/>
        <dbReference type="Rhea" id="RHEA-COMP:12418"/>
        <dbReference type="Rhea" id="RHEA-COMP:12419"/>
        <dbReference type="ChEBI" id="CHEBI:15378"/>
        <dbReference type="ChEBI" id="CHEBI:57856"/>
        <dbReference type="ChEBI" id="CHEBI:59789"/>
        <dbReference type="ChEBI" id="CHEBI:90615"/>
        <dbReference type="ChEBI" id="CHEBI:90616"/>
        <dbReference type="EC" id="2.1.1.72"/>
    </reaction>
</comment>
<comment type="caution">
    <text evidence="10">The sequence shown here is derived from an EMBL/GenBank/DDBJ whole genome shotgun (WGS) entry which is preliminary data.</text>
</comment>
<dbReference type="PANTHER" id="PTHR42933">
    <property type="entry name" value="SLR6095 PROTEIN"/>
    <property type="match status" value="1"/>
</dbReference>
<evidence type="ECO:0000256" key="5">
    <source>
        <dbReference type="ARBA" id="ARBA00022691"/>
    </source>
</evidence>
<dbReference type="AlphaFoldDB" id="A0A401J212"/>
<keyword evidence="5" id="KW-0949">S-adenosyl-L-methionine</keyword>
<evidence type="ECO:0000256" key="2">
    <source>
        <dbReference type="ARBA" id="ARBA00011900"/>
    </source>
</evidence>
<dbReference type="Gene3D" id="3.40.50.150">
    <property type="entry name" value="Vaccinia Virus protein VP39"/>
    <property type="match status" value="1"/>
</dbReference>
<evidence type="ECO:0000256" key="4">
    <source>
        <dbReference type="ARBA" id="ARBA00022679"/>
    </source>
</evidence>
<dbReference type="Gene3D" id="1.20.1260.30">
    <property type="match status" value="1"/>
</dbReference>
<dbReference type="Pfam" id="PF02384">
    <property type="entry name" value="N6_Mtase"/>
    <property type="match status" value="1"/>
</dbReference>
<dbReference type="InterPro" id="IPR029063">
    <property type="entry name" value="SAM-dependent_MTases_sf"/>
</dbReference>
<dbReference type="GO" id="GO:0009307">
    <property type="term" value="P:DNA restriction-modification system"/>
    <property type="evidence" value="ECO:0007669"/>
    <property type="project" value="UniProtKB-KW"/>
</dbReference>
<dbReference type="PANTHER" id="PTHR42933:SF3">
    <property type="entry name" value="TYPE I RESTRICTION ENZYME MJAVIII METHYLASE SUBUNIT"/>
    <property type="match status" value="1"/>
</dbReference>
<sequence length="565" mass="62337">MMQRPALDRPQNPATDTLYGCADSLSLIKVARLDSTIALGDEHSMLTGEIRGQISKLRDALWSGGVSNPLTGVEQITYLLFAKRIDEIQTREEAKAVALKKQGYVPRRVFPEGKDELGTPGFPDGCPYALMRWSTFKNEAPERMYEIVADHVMPFLRTLGGSEGVMASHMKGARLAFTKPALLDKLVQGLDEIPMDDRDTKGDVYEYLLSMISSAGENGQFRTPRHIIDLIVRLMNPGPEDSICDPACGTAGFLMMAAEHVRREHPGIFYDAASRQHFDTRAFTGFDFDETMLRIAAMNMMLHGIEEPRIEYRDSLAEGAGEDSGHYSLILANPPFAGSLDNESCSKDLLKVVSTKKTELLFLALFLRLLSTGGRAAVIVPDGVLFGSSKSHKGMRKILVDDHRLEAVISLPSGVFRPYAGVSTAILIFTKTGRGGTDMVWYYDMQADGWSLDDKRNPLLAENLVGPAPSRALDEAEHGKNNLPDLLARWADREGGERTNPRTAQSFCVPRAEVEAAGYDLSINRYKEVVHAQVDHAAPKDIIRELHELESEIAKGLAALEEMLG</sequence>
<dbReference type="GO" id="GO:0003677">
    <property type="term" value="F:DNA binding"/>
    <property type="evidence" value="ECO:0007669"/>
    <property type="project" value="InterPro"/>
</dbReference>